<dbReference type="Gene3D" id="3.40.30.10">
    <property type="entry name" value="Glutaredoxin"/>
    <property type="match status" value="1"/>
</dbReference>
<accession>A0A1X7IJW5</accession>
<evidence type="ECO:0000313" key="2">
    <source>
        <dbReference type="EMBL" id="SMG14801.1"/>
    </source>
</evidence>
<dbReference type="InterPro" id="IPR013766">
    <property type="entry name" value="Thioredoxin_domain"/>
</dbReference>
<dbReference type="SUPFAM" id="SSF52833">
    <property type="entry name" value="Thioredoxin-like"/>
    <property type="match status" value="1"/>
</dbReference>
<protein>
    <submittedName>
        <fullName evidence="2">Peroxiredoxin</fullName>
    </submittedName>
</protein>
<dbReference type="STRING" id="1028.SAMN05661096_00706"/>
<dbReference type="EMBL" id="FXAW01000001">
    <property type="protein sequence ID" value="SMG14801.1"/>
    <property type="molecule type" value="Genomic_DNA"/>
</dbReference>
<name>A0A1X7IJW5_9BACT</name>
<dbReference type="Proteomes" id="UP000193804">
    <property type="component" value="Unassembled WGS sequence"/>
</dbReference>
<organism evidence="2 3">
    <name type="scientific">Marivirga sericea</name>
    <dbReference type="NCBI Taxonomy" id="1028"/>
    <lineage>
        <taxon>Bacteria</taxon>
        <taxon>Pseudomonadati</taxon>
        <taxon>Bacteroidota</taxon>
        <taxon>Cytophagia</taxon>
        <taxon>Cytophagales</taxon>
        <taxon>Marivirgaceae</taxon>
        <taxon>Marivirga</taxon>
    </lineage>
</organism>
<feature type="domain" description="Thioredoxin" evidence="1">
    <location>
        <begin position="3"/>
        <end position="126"/>
    </location>
</feature>
<dbReference type="InterPro" id="IPR036249">
    <property type="entry name" value="Thioredoxin-like_sf"/>
</dbReference>
<dbReference type="OrthoDB" id="9809746at2"/>
<sequence length="194" mass="22363">MTLHTTALAPLFNKKDIFGRQINLEDYKDKKLLIGFFRHAGCPFCNLRVHALTKVHEKLKAKGLEMIFFFESKESVLLRSSFHQEVSPIPLISDPEKEIYAKYGLEESKSISTKSHITSFIQTAIKAKLNGVPMHMPTEQESLNTIPAEFLVDKGFRLKKLHYSKSLTDRLDIELIEKFADDSSIFEHYEKEMV</sequence>
<proteinExistence type="predicted"/>
<dbReference type="RefSeq" id="WP_085515691.1">
    <property type="nucleotide sequence ID" value="NZ_FXAW01000001.1"/>
</dbReference>
<evidence type="ECO:0000313" key="3">
    <source>
        <dbReference type="Proteomes" id="UP000193804"/>
    </source>
</evidence>
<dbReference type="GO" id="GO:0016491">
    <property type="term" value="F:oxidoreductase activity"/>
    <property type="evidence" value="ECO:0007669"/>
    <property type="project" value="InterPro"/>
</dbReference>
<keyword evidence="3" id="KW-1185">Reference proteome</keyword>
<dbReference type="PROSITE" id="PS51352">
    <property type="entry name" value="THIOREDOXIN_2"/>
    <property type="match status" value="1"/>
</dbReference>
<dbReference type="AlphaFoldDB" id="A0A1X7IJW5"/>
<dbReference type="Pfam" id="PF00578">
    <property type="entry name" value="AhpC-TSA"/>
    <property type="match status" value="1"/>
</dbReference>
<reference evidence="3" key="1">
    <citation type="submission" date="2017-04" db="EMBL/GenBank/DDBJ databases">
        <authorList>
            <person name="Varghese N."/>
            <person name="Submissions S."/>
        </authorList>
    </citation>
    <scope>NUCLEOTIDE SEQUENCE [LARGE SCALE GENOMIC DNA]</scope>
    <source>
        <strain evidence="3">DSM 4125</strain>
    </source>
</reference>
<gene>
    <name evidence="2" type="ORF">SAMN05661096_00706</name>
</gene>
<dbReference type="GO" id="GO:0016209">
    <property type="term" value="F:antioxidant activity"/>
    <property type="evidence" value="ECO:0007669"/>
    <property type="project" value="InterPro"/>
</dbReference>
<dbReference type="InterPro" id="IPR000866">
    <property type="entry name" value="AhpC/TSA"/>
</dbReference>
<evidence type="ECO:0000259" key="1">
    <source>
        <dbReference type="PROSITE" id="PS51352"/>
    </source>
</evidence>